<dbReference type="RefSeq" id="WP_130154344.1">
    <property type="nucleotide sequence ID" value="NZ_SCFB01000008.1"/>
</dbReference>
<gene>
    <name evidence="1" type="ORF">EQU50_06595</name>
</gene>
<keyword evidence="2" id="KW-1185">Reference proteome</keyword>
<dbReference type="Proteomes" id="UP000293550">
    <property type="component" value="Unassembled WGS sequence"/>
</dbReference>
<evidence type="ECO:0000313" key="2">
    <source>
        <dbReference type="Proteomes" id="UP000293550"/>
    </source>
</evidence>
<reference evidence="1 2" key="1">
    <citation type="submission" date="2018-10" db="EMBL/GenBank/DDBJ databases">
        <title>An updated phylogeny of the Alphaproteobacteria reveals that the parasitic Rickettsiales and Holosporales have independent origins.</title>
        <authorList>
            <person name="Munoz-Gomez S.A."/>
            <person name="Hess S."/>
            <person name="Burger G."/>
            <person name="Lang B.F."/>
            <person name="Susko E."/>
            <person name="Slamovits C.H."/>
            <person name="Roger A.J."/>
        </authorList>
    </citation>
    <scope>NUCLEOTIDE SEQUENCE [LARGE SCALE GENOMIC DNA]</scope>
    <source>
        <strain evidence="1">HOLO01</strain>
    </source>
</reference>
<evidence type="ECO:0000313" key="1">
    <source>
        <dbReference type="EMBL" id="RZI45588.1"/>
    </source>
</evidence>
<comment type="caution">
    <text evidence="1">The sequence shown here is derived from an EMBL/GenBank/DDBJ whole genome shotgun (WGS) entry which is preliminary data.</text>
</comment>
<organism evidence="1 2">
    <name type="scientific">Candidatus Finniella inopinata</name>
    <dbReference type="NCBI Taxonomy" id="1696036"/>
    <lineage>
        <taxon>Bacteria</taxon>
        <taxon>Pseudomonadati</taxon>
        <taxon>Pseudomonadota</taxon>
        <taxon>Alphaproteobacteria</taxon>
        <taxon>Holosporales</taxon>
        <taxon>Candidatus Paracaedibacteraceae</taxon>
        <taxon>Candidatus Finniella</taxon>
    </lineage>
</organism>
<dbReference type="EMBL" id="SCFB01000008">
    <property type="protein sequence ID" value="RZI45588.1"/>
    <property type="molecule type" value="Genomic_DNA"/>
</dbReference>
<name>A0A4Q7DH58_9PROT</name>
<sequence>MNKHLFWLIFFLGIKAQAHTFMPIDDFINGYEAYAKEKELSIRLSKIQTDHHDRHDLEIIDYTDSQDPVLLELRKNSLSKKTAPLIVSRSFKFDIVTKDTTGDTNIGRFILHEGVEPVHGSFFSISHIRIARKYADKETEAETKALQDAVKLFEAINPYCDGFSFYILSDNHKAALSCARAGFWLSDERTGEKIDNLELFADFILDHTRLDRSKAMIRERNDPFIPLPIDLKDDKHAVIKILTETQSRAISVQPDDLSSASSGGSRRSIMNARVSSRKLVRMSDEDLWAIAREHSLKDLYKRGNVPYISPIKQVDSRKPTSTESEVVPSAVTTAVSSAAASVSSSSSTATTIPRPRSISSFLWKLFSTLTLSPFSQTRTTEPVILMGQ</sequence>
<proteinExistence type="predicted"/>
<protein>
    <submittedName>
        <fullName evidence="1">Uncharacterized protein</fullName>
    </submittedName>
</protein>
<dbReference type="AlphaFoldDB" id="A0A4Q7DH58"/>
<accession>A0A4Q7DH58</accession>